<feature type="transmembrane region" description="Helical" evidence="1">
    <location>
        <begin position="413"/>
        <end position="440"/>
    </location>
</feature>
<feature type="transmembrane region" description="Helical" evidence="1">
    <location>
        <begin position="307"/>
        <end position="331"/>
    </location>
</feature>
<feature type="transmembrane region" description="Helical" evidence="1">
    <location>
        <begin position="102"/>
        <end position="127"/>
    </location>
</feature>
<feature type="transmembrane region" description="Helical" evidence="1">
    <location>
        <begin position="464"/>
        <end position="488"/>
    </location>
</feature>
<feature type="transmembrane region" description="Helical" evidence="1">
    <location>
        <begin position="28"/>
        <end position="45"/>
    </location>
</feature>
<dbReference type="Pfam" id="PF02447">
    <property type="entry name" value="GntP_permease"/>
    <property type="match status" value="2"/>
</dbReference>
<feature type="transmembrane region" description="Helical" evidence="1">
    <location>
        <begin position="278"/>
        <end position="301"/>
    </location>
</feature>
<evidence type="ECO:0000313" key="2">
    <source>
        <dbReference type="EMBL" id="ROR53531.1"/>
    </source>
</evidence>
<keyword evidence="1" id="KW-1133">Transmembrane helix</keyword>
<dbReference type="GO" id="GO:0005886">
    <property type="term" value="C:plasma membrane"/>
    <property type="evidence" value="ECO:0007669"/>
    <property type="project" value="TreeGrafter"/>
</dbReference>
<keyword evidence="1" id="KW-0472">Membrane</keyword>
<dbReference type="PANTHER" id="PTHR30354:SF11">
    <property type="entry name" value="PERMEASE"/>
    <property type="match status" value="1"/>
</dbReference>
<feature type="transmembrane region" description="Helical" evidence="1">
    <location>
        <begin position="177"/>
        <end position="199"/>
    </location>
</feature>
<dbReference type="Proteomes" id="UP000275749">
    <property type="component" value="Unassembled WGS sequence"/>
</dbReference>
<proteinExistence type="predicted"/>
<feature type="transmembrane region" description="Helical" evidence="1">
    <location>
        <begin position="139"/>
        <end position="165"/>
    </location>
</feature>
<feature type="transmembrane region" description="Helical" evidence="1">
    <location>
        <begin position="352"/>
        <end position="372"/>
    </location>
</feature>
<gene>
    <name evidence="2" type="ORF">EDD41_0685</name>
</gene>
<dbReference type="InterPro" id="IPR003474">
    <property type="entry name" value="Glcn_transporter"/>
</dbReference>
<sequence length="489" mass="50052">MDLAILIHLAIAIVGIVALIVGGKINPVISLVVGALYLGVAGGLGPTDSVTAVSKGFGNLMFEVGLIIGFGVMIGAVLSANGTMKRVVDGLLKMGGPKASSYILGLSSGIIFPAIYFDVALVIMAPIAKAIAVRSRKNVAPIAGALAIGLEVALLMVIPGAAALAMAASLKIDMGTMLIWGIPSGIFLIVSSIFVHTFVTDRTWEPEKDELPDAGYPHDVEGSLQTSTVQSRFEAGETIGTDLRAASDDLESIDLVAASLVDDAADASSDAKTLNLPIVVAMLPIIVPIVLIIIDTAYRLIAGNSPAIFKFLGNPVVALLIGLGIGIIETIPLVTRDGVEDIITRGAQTSGSILLFTGVAGSLGQVITEVGIGDMLGKLFEANAGIPILLAWLVAAILRIAQGSGSVAAMTGASILAPVVAATGLPPVLILMAASCGAAFGGNVTDNTFWIFKQMLGLTTRGAFQVYTLAQSILAIIGLAYCSLLALVF</sequence>
<reference evidence="2 3" key="1">
    <citation type="submission" date="2018-11" db="EMBL/GenBank/DDBJ databases">
        <title>Sequencing the genomes of 1000 actinobacteria strains.</title>
        <authorList>
            <person name="Klenk H.-P."/>
        </authorList>
    </citation>
    <scope>NUCLEOTIDE SEQUENCE [LARGE SCALE GENOMIC DNA]</scope>
    <source>
        <strain evidence="2 3">DSM 10546</strain>
    </source>
</reference>
<dbReference type="EMBL" id="RKHG01000001">
    <property type="protein sequence ID" value="ROR53531.1"/>
    <property type="molecule type" value="Genomic_DNA"/>
</dbReference>
<comment type="caution">
    <text evidence="2">The sequence shown here is derived from an EMBL/GenBank/DDBJ whole genome shotgun (WGS) entry which is preliminary data.</text>
</comment>
<feature type="transmembrane region" description="Helical" evidence="1">
    <location>
        <begin position="384"/>
        <end position="401"/>
    </location>
</feature>
<dbReference type="PANTHER" id="PTHR30354">
    <property type="entry name" value="GNT FAMILY GLUCONATE TRANSPORTER"/>
    <property type="match status" value="1"/>
</dbReference>
<evidence type="ECO:0000256" key="1">
    <source>
        <dbReference type="SAM" id="Phobius"/>
    </source>
</evidence>
<dbReference type="GO" id="GO:0015128">
    <property type="term" value="F:gluconate transmembrane transporter activity"/>
    <property type="evidence" value="ECO:0007669"/>
    <property type="project" value="InterPro"/>
</dbReference>
<dbReference type="AlphaFoldDB" id="A0A3N1ZRL3"/>
<accession>A0A3N1ZRL3</accession>
<protein>
    <submittedName>
        <fullName evidence="2">H+/gluconate symporter-like permease</fullName>
    </submittedName>
</protein>
<organism evidence="2 3">
    <name type="scientific">Luteococcus japonicus</name>
    <dbReference type="NCBI Taxonomy" id="33984"/>
    <lineage>
        <taxon>Bacteria</taxon>
        <taxon>Bacillati</taxon>
        <taxon>Actinomycetota</taxon>
        <taxon>Actinomycetes</taxon>
        <taxon>Propionibacteriales</taxon>
        <taxon>Propionibacteriaceae</taxon>
        <taxon>Luteococcus</taxon>
    </lineage>
</organism>
<keyword evidence="1" id="KW-0812">Transmembrane</keyword>
<name>A0A3N1ZRL3_9ACTN</name>
<feature type="transmembrane region" description="Helical" evidence="1">
    <location>
        <begin position="57"/>
        <end position="82"/>
    </location>
</feature>
<evidence type="ECO:0000313" key="3">
    <source>
        <dbReference type="Proteomes" id="UP000275749"/>
    </source>
</evidence>